<keyword evidence="7" id="KW-1185">Reference proteome</keyword>
<dbReference type="SUPFAM" id="SSF57716">
    <property type="entry name" value="Glucocorticoid receptor-like (DNA-binding domain)"/>
    <property type="match status" value="1"/>
</dbReference>
<comment type="caution">
    <text evidence="6">The sequence shown here is derived from an EMBL/GenBank/DDBJ whole genome shotgun (WGS) entry which is preliminary data.</text>
</comment>
<protein>
    <submittedName>
        <fullName evidence="6">TraR/DksA family transcriptional regulator</fullName>
    </submittedName>
</protein>
<evidence type="ECO:0000313" key="7">
    <source>
        <dbReference type="Proteomes" id="UP001596548"/>
    </source>
</evidence>
<sequence length="111" mass="12149">MSTDTALPPVGMRDKQRDLNALTWDLTVHQLHQAFARWAFPAPAAAGGDERAAELARVRVAAARHAVENMRAALRRIEAGTYGICQQCGGTIATDRMQDRPTTRWCTACQG</sequence>
<dbReference type="EMBL" id="JBHTBJ010000043">
    <property type="protein sequence ID" value="MFC7279086.1"/>
    <property type="molecule type" value="Genomic_DNA"/>
</dbReference>
<evidence type="ECO:0000259" key="5">
    <source>
        <dbReference type="Pfam" id="PF01258"/>
    </source>
</evidence>
<dbReference type="RefSeq" id="WP_378976199.1">
    <property type="nucleotide sequence ID" value="NZ_JBHTBJ010000043.1"/>
</dbReference>
<dbReference type="InterPro" id="IPR000962">
    <property type="entry name" value="Znf_DskA_TraR"/>
</dbReference>
<dbReference type="PROSITE" id="PS51128">
    <property type="entry name" value="ZF_DKSA_2"/>
    <property type="match status" value="1"/>
</dbReference>
<evidence type="ECO:0000313" key="6">
    <source>
        <dbReference type="EMBL" id="MFC7279086.1"/>
    </source>
</evidence>
<dbReference type="PANTHER" id="PTHR33823:SF4">
    <property type="entry name" value="GENERAL STRESS PROTEIN 16O"/>
    <property type="match status" value="1"/>
</dbReference>
<feature type="zinc finger region" description="dksA C4-type" evidence="4">
    <location>
        <begin position="85"/>
        <end position="109"/>
    </location>
</feature>
<organism evidence="6 7">
    <name type="scientific">Paractinoplanes rhizophilus</name>
    <dbReference type="NCBI Taxonomy" id="1416877"/>
    <lineage>
        <taxon>Bacteria</taxon>
        <taxon>Bacillati</taxon>
        <taxon>Actinomycetota</taxon>
        <taxon>Actinomycetes</taxon>
        <taxon>Micromonosporales</taxon>
        <taxon>Micromonosporaceae</taxon>
        <taxon>Paractinoplanes</taxon>
    </lineage>
</organism>
<evidence type="ECO:0000256" key="3">
    <source>
        <dbReference type="ARBA" id="ARBA00022833"/>
    </source>
</evidence>
<name>A0ABW2I2H9_9ACTN</name>
<reference evidence="7" key="1">
    <citation type="journal article" date="2019" name="Int. J. Syst. Evol. Microbiol.">
        <title>The Global Catalogue of Microorganisms (GCM) 10K type strain sequencing project: providing services to taxonomists for standard genome sequencing and annotation.</title>
        <authorList>
            <consortium name="The Broad Institute Genomics Platform"/>
            <consortium name="The Broad Institute Genome Sequencing Center for Infectious Disease"/>
            <person name="Wu L."/>
            <person name="Ma J."/>
        </authorList>
    </citation>
    <scope>NUCLEOTIDE SEQUENCE [LARGE SCALE GENOMIC DNA]</scope>
    <source>
        <strain evidence="7">XZYJT-10</strain>
    </source>
</reference>
<keyword evidence="2" id="KW-0863">Zinc-finger</keyword>
<accession>A0ABW2I2H9</accession>
<dbReference type="Gene3D" id="1.20.120.910">
    <property type="entry name" value="DksA, coiled-coil domain"/>
    <property type="match status" value="1"/>
</dbReference>
<gene>
    <name evidence="6" type="ORF">ACFQS1_34405</name>
</gene>
<dbReference type="Proteomes" id="UP001596548">
    <property type="component" value="Unassembled WGS sequence"/>
</dbReference>
<evidence type="ECO:0000256" key="4">
    <source>
        <dbReference type="PROSITE-ProRule" id="PRU00510"/>
    </source>
</evidence>
<proteinExistence type="predicted"/>
<dbReference type="Pfam" id="PF01258">
    <property type="entry name" value="zf-dskA_traR"/>
    <property type="match status" value="1"/>
</dbReference>
<evidence type="ECO:0000256" key="1">
    <source>
        <dbReference type="ARBA" id="ARBA00022723"/>
    </source>
</evidence>
<keyword evidence="1" id="KW-0479">Metal-binding</keyword>
<feature type="domain" description="Zinc finger DksA/TraR C4-type" evidence="5">
    <location>
        <begin position="80"/>
        <end position="111"/>
    </location>
</feature>
<dbReference type="PANTHER" id="PTHR33823">
    <property type="entry name" value="RNA POLYMERASE-BINDING TRANSCRIPTION FACTOR DKSA-RELATED"/>
    <property type="match status" value="1"/>
</dbReference>
<keyword evidence="3" id="KW-0862">Zinc</keyword>
<evidence type="ECO:0000256" key="2">
    <source>
        <dbReference type="ARBA" id="ARBA00022771"/>
    </source>
</evidence>